<feature type="region of interest" description="Disordered" evidence="1">
    <location>
        <begin position="316"/>
        <end position="384"/>
    </location>
</feature>
<feature type="compositionally biased region" description="Basic and acidic residues" evidence="1">
    <location>
        <begin position="99"/>
        <end position="110"/>
    </location>
</feature>
<organism evidence="2 3">
    <name type="scientific">Ficus carica</name>
    <name type="common">Common fig</name>
    <dbReference type="NCBI Taxonomy" id="3494"/>
    <lineage>
        <taxon>Eukaryota</taxon>
        <taxon>Viridiplantae</taxon>
        <taxon>Streptophyta</taxon>
        <taxon>Embryophyta</taxon>
        <taxon>Tracheophyta</taxon>
        <taxon>Spermatophyta</taxon>
        <taxon>Magnoliopsida</taxon>
        <taxon>eudicotyledons</taxon>
        <taxon>Gunneridae</taxon>
        <taxon>Pentapetalae</taxon>
        <taxon>rosids</taxon>
        <taxon>fabids</taxon>
        <taxon>Rosales</taxon>
        <taxon>Moraceae</taxon>
        <taxon>Ficeae</taxon>
        <taxon>Ficus</taxon>
    </lineage>
</organism>
<keyword evidence="3" id="KW-1185">Reference proteome</keyword>
<feature type="region of interest" description="Disordered" evidence="1">
    <location>
        <begin position="97"/>
        <end position="133"/>
    </location>
</feature>
<evidence type="ECO:0000313" key="3">
    <source>
        <dbReference type="Proteomes" id="UP001187192"/>
    </source>
</evidence>
<proteinExistence type="predicted"/>
<evidence type="ECO:0000256" key="1">
    <source>
        <dbReference type="SAM" id="MobiDB-lite"/>
    </source>
</evidence>
<gene>
    <name evidence="2" type="ORF">TIFTF001_013966</name>
</gene>
<feature type="region of interest" description="Disordered" evidence="1">
    <location>
        <begin position="457"/>
        <end position="478"/>
    </location>
</feature>
<comment type="caution">
    <text evidence="2">The sequence shown here is derived from an EMBL/GenBank/DDBJ whole genome shotgun (WGS) entry which is preliminary data.</text>
</comment>
<dbReference type="Proteomes" id="UP001187192">
    <property type="component" value="Unassembled WGS sequence"/>
</dbReference>
<sequence>MVLYGTVASAEQEARTPDYLSDVSDIPISKRLGAPTGHAREGTQRLRQILQMGPITCLDRSFMDELNGVRAPVQPSRVVDLTEEEDATTVRMAGHPRKYGCEEAPDKGFESSRSATPPGEPIQSRQRGRSCPAGVPEIEHCSHAVERRCLSDLEKLLCSLGKVFMRRLVVQHVAKPIPDEDNFLVDRVILLPMLPGNVFRWLPRLGQELQAPMVLLDGLAKYKWFGSSSTSGFPHDQSRSVRSEGEVIIMAPIPDPAVHYCARIVVAVDSSGSSPGTWDPRIANEDVEEVIRQLYPGQHGTKRPSDQERTARLQQKFSKGGDGSKTCPGGQGSGTVSGVSSDPPAARVGHTREKQPASTEQPVGSRRQDVRPRDPPATVTGAEPIKRKLLAQKVVVAKFDDRLTSEVAKSSQHSNHIRANEDMIDKLVDPLQPYGRQSGRAGLVAEVKKWREVEKLASEKVSKPRSKRTRLRRRERGSKAVTDYENSLRFKARLLTKYKEGMKDMKVGDDDGAVVGEMVGGAQVANDVVVVEEPKTTADLQEKFSSLWYLDPRNYMVCRSRLGWVDLLGYLMWLA</sequence>
<accession>A0AA87ZYP1</accession>
<protein>
    <submittedName>
        <fullName evidence="2">Uncharacterized protein</fullName>
    </submittedName>
</protein>
<reference evidence="2" key="1">
    <citation type="submission" date="2023-07" db="EMBL/GenBank/DDBJ databases">
        <title>draft genome sequence of fig (Ficus carica).</title>
        <authorList>
            <person name="Takahashi T."/>
            <person name="Nishimura K."/>
        </authorList>
    </citation>
    <scope>NUCLEOTIDE SEQUENCE</scope>
</reference>
<dbReference type="EMBL" id="BTGU01000019">
    <property type="protein sequence ID" value="GMN44763.1"/>
    <property type="molecule type" value="Genomic_DNA"/>
</dbReference>
<feature type="compositionally biased region" description="Basic residues" evidence="1">
    <location>
        <begin position="463"/>
        <end position="476"/>
    </location>
</feature>
<evidence type="ECO:0000313" key="2">
    <source>
        <dbReference type="EMBL" id="GMN44763.1"/>
    </source>
</evidence>
<name>A0AA87ZYP1_FICCA</name>
<dbReference type="AlphaFoldDB" id="A0AA87ZYP1"/>